<evidence type="ECO:0000313" key="3">
    <source>
        <dbReference type="Proteomes" id="UP000691718"/>
    </source>
</evidence>
<feature type="region of interest" description="Disordered" evidence="1">
    <location>
        <begin position="1268"/>
        <end position="1292"/>
    </location>
</feature>
<feature type="compositionally biased region" description="Basic and acidic residues" evidence="1">
    <location>
        <begin position="1068"/>
        <end position="1078"/>
    </location>
</feature>
<proteinExistence type="predicted"/>
<reference evidence="2" key="1">
    <citation type="submission" date="2021-04" db="EMBL/GenBank/DDBJ databases">
        <authorList>
            <person name="Tunstrom K."/>
        </authorList>
    </citation>
    <scope>NUCLEOTIDE SEQUENCE</scope>
</reference>
<feature type="region of interest" description="Disordered" evidence="1">
    <location>
        <begin position="970"/>
        <end position="1007"/>
    </location>
</feature>
<evidence type="ECO:0000313" key="2">
    <source>
        <dbReference type="EMBL" id="CAG5028220.1"/>
    </source>
</evidence>
<feature type="region of interest" description="Disordered" evidence="1">
    <location>
        <begin position="1068"/>
        <end position="1142"/>
    </location>
</feature>
<feature type="compositionally biased region" description="Low complexity" evidence="1">
    <location>
        <begin position="991"/>
        <end position="1006"/>
    </location>
</feature>
<name>A0A8S3XKH4_PARAO</name>
<organism evidence="2 3">
    <name type="scientific">Parnassius apollo</name>
    <name type="common">Apollo butterfly</name>
    <name type="synonym">Papilio apollo</name>
    <dbReference type="NCBI Taxonomy" id="110799"/>
    <lineage>
        <taxon>Eukaryota</taxon>
        <taxon>Metazoa</taxon>
        <taxon>Ecdysozoa</taxon>
        <taxon>Arthropoda</taxon>
        <taxon>Hexapoda</taxon>
        <taxon>Insecta</taxon>
        <taxon>Pterygota</taxon>
        <taxon>Neoptera</taxon>
        <taxon>Endopterygota</taxon>
        <taxon>Lepidoptera</taxon>
        <taxon>Glossata</taxon>
        <taxon>Ditrysia</taxon>
        <taxon>Papilionoidea</taxon>
        <taxon>Papilionidae</taxon>
        <taxon>Parnassiinae</taxon>
        <taxon>Parnassini</taxon>
        <taxon>Parnassius</taxon>
        <taxon>Parnassius</taxon>
    </lineage>
</organism>
<dbReference type="OrthoDB" id="7383028at2759"/>
<keyword evidence="3" id="KW-1185">Reference proteome</keyword>
<feature type="compositionally biased region" description="Polar residues" evidence="1">
    <location>
        <begin position="1373"/>
        <end position="1385"/>
    </location>
</feature>
<protein>
    <submittedName>
        <fullName evidence="2">(apollo) hypothetical protein</fullName>
    </submittedName>
</protein>
<feature type="region of interest" description="Disordered" evidence="1">
    <location>
        <begin position="854"/>
        <end position="877"/>
    </location>
</feature>
<feature type="compositionally biased region" description="Polar residues" evidence="1">
    <location>
        <begin position="970"/>
        <end position="990"/>
    </location>
</feature>
<dbReference type="Proteomes" id="UP000691718">
    <property type="component" value="Unassembled WGS sequence"/>
</dbReference>
<comment type="caution">
    <text evidence="2">The sequence shown here is derived from an EMBL/GenBank/DDBJ whole genome shotgun (WGS) entry which is preliminary data.</text>
</comment>
<gene>
    <name evidence="2" type="ORF">PAPOLLO_LOCUS18996</name>
</gene>
<feature type="compositionally biased region" description="Polar residues" evidence="1">
    <location>
        <begin position="854"/>
        <end position="864"/>
    </location>
</feature>
<feature type="compositionally biased region" description="Polar residues" evidence="1">
    <location>
        <begin position="1086"/>
        <end position="1118"/>
    </location>
</feature>
<sequence>MGGNYEKAHNMDGLAQHQMSGLVRQVEGELGDGYKTRTGSVYTAANSRGIYGSGNYDLSNLKGRNFEETEAFKNSLSHSSIMSQNVGFRGQSRLDSAAYGSSSNRAHSSGYRGHVAAVNSEQFMQTDNLQSADNLHSAHEYDYDSQAAQYLNSGFQNHHAYDQSSANIAHSGVYGSNSRSPLLTATPVRVVVRPGGRIAIPLTAQTFDAGHVASSLDQSNVNSEAELLSTSGQHVNYMPLNTPKHYESSYSYRKQWEKHDTQPVAVPLAIPTVNPFPSQNELYDDNQALHLENQHRSNVNAYNSRASNSEYNANIKSAASSQSRYKADYNAQHSSSLSATNSNGFNAGAHTSNAYVDGSAAVADSSNLVELMNTKPKSYHSSYSYHKSWERQGDPYIIKPVGSGIQDGQISQRLTAASLNNGASYSSHQYGSKFNQAHQRVSQDGVDYDCDNEGHIRVARSYDTRQEQQFETYQNMAQGQEEFGQQTQNNWDDLQNQNQWGNLQDLGQQSQNQWGNLQDLGKHTEEKFDKLEDLGQQTQIQWSNLQDLSQHKNENLAKLKDLGQQTQTQWSNLQDLGQHTEEKFDKLEDLGQQTQNQWGDLQDLGQHTEEKFNKLEDLGQQTQNQWDHLQDLGQHTEEKFDKLEDLGQQTQNQWGHLQNLGQHTEEKFNKLEDLGQQTQNQWDHLQDLGQHTEEKFDKLEDLGQQTQNQWGHLQNLGQHTEEKFNKLEDLGQQTQNQWDHLQDLGQHTEEKFDKLEDLGQQTQNQWGHLQDLGQHTEEKFNKLEDLGQQTQNQWGHLQNLGQHTEEKFNKLEDLGQQTQNQWNKLGDLDQQLQTGFDKIHQQTENKWDKLEDLSQQTQSSNLEQQIHPYESEDKKNENKMEEYDNHEQQLQGFWNGFENTNKKNSSSHNLYTEKDEEKLTPNIWNSNQQRLGDNQQTQNTNFDISKQIHSAQNVWNLIENANQDQQKQFWGQSEDSKRTITSSVSDSGYKNFNKQNNEQHINNGNNRPNISYSDTFWHNHYNNYNDFYLQSETVQNSQTDVKQNGSLGSLWDKLDGIAKETLRHDNDDGIAKETLSHDNDDDNVQKIDSGNPTHLIQKQNGNNPHSLHNPQLHNNKPQTEGKPQDSNENPGSFIATPSYHNNNLQPMDIGRGDIGPEDSDPIPAISEISLTNKLYKTPQEIEALSLTKKTNKTLAYVATEKGNDDDIGTLKVLSIAEQNLAKDLKHQLSTTSTSTITNSPVSSTNLHQPRNNGITEVQLIYQNHGSSLQTNRNTDPAQENIGFESPPEEPLNMNQQFEDFSQQTQELQSQSQPGPFFIDFGQQSQATWLPQDNLEQVQYQKLPHFEEPSQKPEQVQLSYNHEYPISNNRKLSEEIQPTQDTNNENKILIPSESTTEKPGFWSSVGSKLTNAKDKVFSWFKSN</sequence>
<feature type="region of interest" description="Disordered" evidence="1">
    <location>
        <begin position="1373"/>
        <end position="1405"/>
    </location>
</feature>
<dbReference type="EMBL" id="CAJQZP010001196">
    <property type="protein sequence ID" value="CAG5028220.1"/>
    <property type="molecule type" value="Genomic_DNA"/>
</dbReference>
<evidence type="ECO:0000256" key="1">
    <source>
        <dbReference type="SAM" id="MobiDB-lite"/>
    </source>
</evidence>
<feature type="compositionally biased region" description="Polar residues" evidence="1">
    <location>
        <begin position="1268"/>
        <end position="1277"/>
    </location>
</feature>
<accession>A0A8S3XKH4</accession>